<evidence type="ECO:0000313" key="3">
    <source>
        <dbReference type="EMBL" id="AIA54700.1"/>
    </source>
</evidence>
<dbReference type="GeneID" id="92930857"/>
<dbReference type="Proteomes" id="UP000005522">
    <property type="component" value="Chromosome"/>
</dbReference>
<dbReference type="KEGG" id="acz:Acaty_c0823"/>
<keyword evidence="1" id="KW-0472">Membrane</keyword>
<evidence type="ECO:0000256" key="1">
    <source>
        <dbReference type="SAM" id="Phobius"/>
    </source>
</evidence>
<accession>A0A059ZSU9</accession>
<dbReference type="HOGENOM" id="CLU_044208_7_0_6"/>
<feature type="transmembrane region" description="Helical" evidence="1">
    <location>
        <begin position="157"/>
        <end position="177"/>
    </location>
</feature>
<dbReference type="PANTHER" id="PTHR42709:SF2">
    <property type="entry name" value="INNER MEMBRANE PROTEIN YOHD"/>
    <property type="match status" value="1"/>
</dbReference>
<dbReference type="RefSeq" id="WP_004871091.1">
    <property type="nucleotide sequence ID" value="NZ_CP005986.1"/>
</dbReference>
<keyword evidence="1" id="KW-1133">Transmembrane helix</keyword>
<evidence type="ECO:0000259" key="2">
    <source>
        <dbReference type="Pfam" id="PF09335"/>
    </source>
</evidence>
<reference evidence="3 4" key="1">
    <citation type="journal article" date="2009" name="J. Bacteriol.">
        <title>Draft genome sequence of the extremely acidophilic bacterium Acidithiobacillus caldus ATCC 51756 reveals metabolic versatility in the genus Acidithiobacillus.</title>
        <authorList>
            <person name="Valdes J."/>
            <person name="Quatrini R."/>
            <person name="Hallberg K."/>
            <person name="Dopson M."/>
            <person name="Valenzuela P.D."/>
            <person name="Holmes D.S."/>
        </authorList>
    </citation>
    <scope>NUCLEOTIDE SEQUENCE [LARGE SCALE GENOMIC DNA]</scope>
    <source>
        <strain evidence="4">ATCC 51756 / DSM 8584 / KU</strain>
    </source>
</reference>
<dbReference type="InterPro" id="IPR051311">
    <property type="entry name" value="DedA_domain"/>
</dbReference>
<protein>
    <submittedName>
        <fullName evidence="3">DedA family protein</fullName>
    </submittedName>
</protein>
<dbReference type="eggNOG" id="COG0586">
    <property type="taxonomic scope" value="Bacteria"/>
</dbReference>
<keyword evidence="1" id="KW-0812">Transmembrane</keyword>
<gene>
    <name evidence="3" type="ORF">Acaty_c0823</name>
</gene>
<evidence type="ECO:0000313" key="4">
    <source>
        <dbReference type="Proteomes" id="UP000005522"/>
    </source>
</evidence>
<feature type="transmembrane region" description="Helical" evidence="1">
    <location>
        <begin position="123"/>
        <end position="145"/>
    </location>
</feature>
<sequence>MVIEFLRHYGYGILFLGTLLEGEAVVVVAGALAQAGILELPWVIAAAFAGSTINDQVLYQVGYRYGDRVLGWIPLFLRRHVVKAEGLIRRYGNVITLVFRFIYGTRTITPILLGVHRYPPRRYLWMNPLAALIWAVVLSVVGYLLGASLRPLLRNVHNVQLALLGLLIVGAIVAWWLHRRR</sequence>
<name>A0A059ZSU9_ACICK</name>
<dbReference type="AlphaFoldDB" id="A0A059ZSU9"/>
<proteinExistence type="predicted"/>
<feature type="domain" description="VTT" evidence="2">
    <location>
        <begin position="22"/>
        <end position="143"/>
    </location>
</feature>
<dbReference type="EMBL" id="CP005986">
    <property type="protein sequence ID" value="AIA54700.1"/>
    <property type="molecule type" value="Genomic_DNA"/>
</dbReference>
<dbReference type="Pfam" id="PF09335">
    <property type="entry name" value="VTT_dom"/>
    <property type="match status" value="1"/>
</dbReference>
<dbReference type="GO" id="GO:0005886">
    <property type="term" value="C:plasma membrane"/>
    <property type="evidence" value="ECO:0007669"/>
    <property type="project" value="TreeGrafter"/>
</dbReference>
<dbReference type="InterPro" id="IPR032816">
    <property type="entry name" value="VTT_dom"/>
</dbReference>
<organism evidence="3 4">
    <name type="scientific">Acidithiobacillus caldus (strain ATCC 51756 / DSM 8584 / KU)</name>
    <dbReference type="NCBI Taxonomy" id="637389"/>
    <lineage>
        <taxon>Bacteria</taxon>
        <taxon>Pseudomonadati</taxon>
        <taxon>Pseudomonadota</taxon>
        <taxon>Acidithiobacillia</taxon>
        <taxon>Acidithiobacillales</taxon>
        <taxon>Acidithiobacillaceae</taxon>
        <taxon>Acidithiobacillus</taxon>
    </lineage>
</organism>
<dbReference type="PANTHER" id="PTHR42709">
    <property type="entry name" value="ALKALINE PHOSPHATASE LIKE PROTEIN"/>
    <property type="match status" value="1"/>
</dbReference>